<feature type="chain" id="PRO_5021756508" evidence="5">
    <location>
        <begin position="29"/>
        <end position="785"/>
    </location>
</feature>
<evidence type="ECO:0000256" key="1">
    <source>
        <dbReference type="ARBA" id="ARBA00008779"/>
    </source>
</evidence>
<evidence type="ECO:0000256" key="4">
    <source>
        <dbReference type="ARBA" id="ARBA00022837"/>
    </source>
</evidence>
<dbReference type="Proteomes" id="UP000318626">
    <property type="component" value="Chromosome"/>
</dbReference>
<evidence type="ECO:0000313" key="8">
    <source>
        <dbReference type="Proteomes" id="UP000318626"/>
    </source>
</evidence>
<reference evidence="8" key="1">
    <citation type="submission" date="2019-02" db="EMBL/GenBank/DDBJ databases">
        <title>Deep-cultivation of Planctomycetes and their phenomic and genomic characterization uncovers novel biology.</title>
        <authorList>
            <person name="Wiegand S."/>
            <person name="Jogler M."/>
            <person name="Boedeker C."/>
            <person name="Pinto D."/>
            <person name="Vollmers J."/>
            <person name="Rivas-Marin E."/>
            <person name="Kohn T."/>
            <person name="Peeters S.H."/>
            <person name="Heuer A."/>
            <person name="Rast P."/>
            <person name="Oberbeckmann S."/>
            <person name="Bunk B."/>
            <person name="Jeske O."/>
            <person name="Meyerdierks A."/>
            <person name="Storesund J.E."/>
            <person name="Kallscheuer N."/>
            <person name="Luecker S."/>
            <person name="Lage O.M."/>
            <person name="Pohl T."/>
            <person name="Merkel B.J."/>
            <person name="Hornburger P."/>
            <person name="Mueller R.-W."/>
            <person name="Bruemmer F."/>
            <person name="Labrenz M."/>
            <person name="Spormann A.M."/>
            <person name="Op den Camp H."/>
            <person name="Overmann J."/>
            <person name="Amann R."/>
            <person name="Jetten M.S.M."/>
            <person name="Mascher T."/>
            <person name="Medema M.H."/>
            <person name="Devos D.P."/>
            <person name="Kaster A.-K."/>
            <person name="Ovreas L."/>
            <person name="Rohde M."/>
            <person name="Galperin M.Y."/>
            <person name="Jogler C."/>
        </authorList>
    </citation>
    <scope>NUCLEOTIDE SEQUENCE [LARGE SCALE GENOMIC DNA]</scope>
    <source>
        <strain evidence="8">Pan97</strain>
    </source>
</reference>
<comment type="similarity">
    <text evidence="1">Belongs to the sulfatase family.</text>
</comment>
<protein>
    <submittedName>
        <fullName evidence="7">Arylsulfatase</fullName>
        <ecNumber evidence="7">3.1.6.1</ecNumber>
    </submittedName>
</protein>
<feature type="signal peptide" evidence="5">
    <location>
        <begin position="1"/>
        <end position="28"/>
    </location>
</feature>
<dbReference type="InterPro" id="IPR000917">
    <property type="entry name" value="Sulfatase_N"/>
</dbReference>
<dbReference type="AlphaFoldDB" id="A0A518C2E6"/>
<dbReference type="Pfam" id="PF00884">
    <property type="entry name" value="Sulfatase"/>
    <property type="match status" value="1"/>
</dbReference>
<evidence type="ECO:0000313" key="7">
    <source>
        <dbReference type="EMBL" id="QDU73354.1"/>
    </source>
</evidence>
<dbReference type="PANTHER" id="PTHR42693:SF43">
    <property type="entry name" value="BLL2667 PROTEIN"/>
    <property type="match status" value="1"/>
</dbReference>
<keyword evidence="2" id="KW-0479">Metal-binding</keyword>
<organism evidence="7 8">
    <name type="scientific">Bremerella volcania</name>
    <dbReference type="NCBI Taxonomy" id="2527984"/>
    <lineage>
        <taxon>Bacteria</taxon>
        <taxon>Pseudomonadati</taxon>
        <taxon>Planctomycetota</taxon>
        <taxon>Planctomycetia</taxon>
        <taxon>Pirellulales</taxon>
        <taxon>Pirellulaceae</taxon>
        <taxon>Bremerella</taxon>
    </lineage>
</organism>
<keyword evidence="3 7" id="KW-0378">Hydrolase</keyword>
<keyword evidence="4" id="KW-0106">Calcium</keyword>
<dbReference type="EMBL" id="CP036289">
    <property type="protein sequence ID" value="QDU73354.1"/>
    <property type="molecule type" value="Genomic_DNA"/>
</dbReference>
<dbReference type="PROSITE" id="PS00523">
    <property type="entry name" value="SULFATASE_1"/>
    <property type="match status" value="1"/>
</dbReference>
<accession>A0A518C2E6</accession>
<dbReference type="GO" id="GO:0004065">
    <property type="term" value="F:arylsulfatase activity"/>
    <property type="evidence" value="ECO:0007669"/>
    <property type="project" value="UniProtKB-EC"/>
</dbReference>
<gene>
    <name evidence="7" type="primary">atsA_6</name>
    <name evidence="7" type="ORF">Pan97_03240</name>
</gene>
<keyword evidence="5" id="KW-0732">Signal</keyword>
<evidence type="ECO:0000256" key="5">
    <source>
        <dbReference type="SAM" id="SignalP"/>
    </source>
</evidence>
<dbReference type="PANTHER" id="PTHR42693">
    <property type="entry name" value="ARYLSULFATASE FAMILY MEMBER"/>
    <property type="match status" value="1"/>
</dbReference>
<dbReference type="OrthoDB" id="9762324at2"/>
<evidence type="ECO:0000259" key="6">
    <source>
        <dbReference type="Pfam" id="PF00884"/>
    </source>
</evidence>
<dbReference type="GO" id="GO:0046872">
    <property type="term" value="F:metal ion binding"/>
    <property type="evidence" value="ECO:0007669"/>
    <property type="project" value="UniProtKB-KW"/>
</dbReference>
<dbReference type="InterPro" id="IPR017850">
    <property type="entry name" value="Alkaline_phosphatase_core_sf"/>
</dbReference>
<dbReference type="CDD" id="cd16025">
    <property type="entry name" value="PAS_like"/>
    <property type="match status" value="1"/>
</dbReference>
<feature type="domain" description="Sulfatase N-terminal" evidence="6">
    <location>
        <begin position="69"/>
        <end position="485"/>
    </location>
</feature>
<dbReference type="SUPFAM" id="SSF53649">
    <property type="entry name" value="Alkaline phosphatase-like"/>
    <property type="match status" value="1"/>
</dbReference>
<dbReference type="InterPro" id="IPR024607">
    <property type="entry name" value="Sulfatase_CS"/>
</dbReference>
<dbReference type="KEGG" id="bvo:Pan97_03240"/>
<dbReference type="Gene3D" id="3.30.1120.10">
    <property type="match status" value="1"/>
</dbReference>
<keyword evidence="8" id="KW-1185">Reference proteome</keyword>
<sequence length="785" mass="86496" precursor="true">MHLGSCVARATGVFCCLAAFCLAGSVIAQEVLPRPEEPFRGKIGLTYKDSVAVKPKLDVPETYGLEAPPNILIVLIDDCGFGQCSTFGGAAPTPTLDRIAKNGIIYNRFHTTALCSPTRAALLTGRNHHSVGSGVIGEAGTGFPGYTGIIPASAGTFAEVLRENGYMNAWFGKNHNVPDWETSIVGPFDRWADGLGFDYFYGFVGGDTDQFHPALVENKRRMTAPETNEDGSPYHLTTDLADHAIRMMRASKAVAPQRPFFVYFAPGATHAPHQVPEEWIEKFEGKFDGGWDKYREDTFARQKKMGIIPANTQLTPRPESLPAWDSLPEDQRKVYARMMAVFAAFTAHTDHEVGRVVDAIDEMGELDNTLVIYIAGDNGSSAEGGMSGLLNEMTFFNGIEEPLEAKLKAIDTLGSAKHYNHFPAGWAWAMDTPFQWTKQIASHFGGTRNGMAISWPKGIKARGEVRDQFHHVIDVYPTILEIVGVETPAQLNGIAQKPVEGVSMVYSFNDADAEDRRTTQYFEMLGNQGIYHDGWMASALRGVPWASENPPANLLDMPWELYHVEEDFSQANDLAKQKPEKLKDLVKLFFAEASRYNVLPLDDRKTARLAVDNRPSLTQGRTKFVYPNLLRLTEGSSPDLKHKSHTITADVVVPEGGADGVLFTQGGDFCGYGFYVKDGKLTYHYNLAGVDRYTIESKDKIPTGNVQLKMEYVTDADKPLAGADVTLYANDQVVGKGRVEKSIPNRVTLDETTDIGFDTGTPINDQYEVPFKFGGQLKTVTIELK</sequence>
<dbReference type="InterPro" id="IPR050738">
    <property type="entry name" value="Sulfatase"/>
</dbReference>
<evidence type="ECO:0000256" key="3">
    <source>
        <dbReference type="ARBA" id="ARBA00022801"/>
    </source>
</evidence>
<proteinExistence type="inferred from homology"/>
<dbReference type="EC" id="3.1.6.1" evidence="7"/>
<dbReference type="Gene3D" id="3.40.720.10">
    <property type="entry name" value="Alkaline Phosphatase, subunit A"/>
    <property type="match status" value="1"/>
</dbReference>
<name>A0A518C2E6_9BACT</name>
<evidence type="ECO:0000256" key="2">
    <source>
        <dbReference type="ARBA" id="ARBA00022723"/>
    </source>
</evidence>